<accession>A0ABS3W3X0</accession>
<comment type="caution">
    <text evidence="2">The sequence shown here is derived from an EMBL/GenBank/DDBJ whole genome shotgun (WGS) entry which is preliminary data.</text>
</comment>
<organism evidence="2 3">
    <name type="scientific">Paenibacillus artemisiicola</name>
    <dbReference type="NCBI Taxonomy" id="1172618"/>
    <lineage>
        <taxon>Bacteria</taxon>
        <taxon>Bacillati</taxon>
        <taxon>Bacillota</taxon>
        <taxon>Bacilli</taxon>
        <taxon>Bacillales</taxon>
        <taxon>Paenibacillaceae</taxon>
        <taxon>Paenibacillus</taxon>
    </lineage>
</organism>
<evidence type="ECO:0000313" key="2">
    <source>
        <dbReference type="EMBL" id="MBO7742997.1"/>
    </source>
</evidence>
<reference evidence="2 3" key="1">
    <citation type="submission" date="2021-03" db="EMBL/GenBank/DDBJ databases">
        <title>Paenibacillus artemisicola MWE-103 whole genome sequence.</title>
        <authorList>
            <person name="Ham Y.J."/>
        </authorList>
    </citation>
    <scope>NUCLEOTIDE SEQUENCE [LARGE SCALE GENOMIC DNA]</scope>
    <source>
        <strain evidence="2 3">MWE-103</strain>
    </source>
</reference>
<dbReference type="Proteomes" id="UP000670947">
    <property type="component" value="Unassembled WGS sequence"/>
</dbReference>
<dbReference type="Gene3D" id="2.60.120.1390">
    <property type="match status" value="1"/>
</dbReference>
<feature type="region of interest" description="Disordered" evidence="1">
    <location>
        <begin position="19"/>
        <end position="42"/>
    </location>
</feature>
<sequence length="362" mass="40823">MRNELGGYPLYAVPPGVETRWASPENPGAAKSGGGTSNGGRKGAPCFPLAPGECKVLAEQASGSGTIRRIWSTLSDRSPEMLRALRLDFYWDGCDVPAVSAPFGDFFGIAGGRTAAFESDLFSSPEGRSFNCFVPMPYRRGMKMTVTNGGDKALNMFFYDIDFTVGDAHGDNVLYFHAHFGHQPATALRQDYEILPRVSGTGRFLGANVGVKADRERYFDVWWGEGEFKLYVDGDDAWPTLCGTGTEDYIGTAWELGTYHHRFQGCTFADHERMEFCFYRYHVPDPVYFHRDIRVTAQQMGTASPEQRERFRQAGTVLLCAGPDERYFDYEDEAKARQWENFERSDDWRSCAYFYLNRPEHG</sequence>
<protein>
    <submittedName>
        <fullName evidence="2">DUF2961 domain-containing protein</fullName>
    </submittedName>
</protein>
<feature type="compositionally biased region" description="Gly residues" evidence="1">
    <location>
        <begin position="31"/>
        <end position="42"/>
    </location>
</feature>
<dbReference type="InterPro" id="IPR021345">
    <property type="entry name" value="DUF2961"/>
</dbReference>
<keyword evidence="3" id="KW-1185">Reference proteome</keyword>
<dbReference type="Pfam" id="PF11175">
    <property type="entry name" value="DUF2961"/>
    <property type="match status" value="1"/>
</dbReference>
<gene>
    <name evidence="2" type="ORF">I8J29_02230</name>
</gene>
<evidence type="ECO:0000313" key="3">
    <source>
        <dbReference type="Proteomes" id="UP000670947"/>
    </source>
</evidence>
<dbReference type="RefSeq" id="WP_208845945.1">
    <property type="nucleotide sequence ID" value="NZ_JAGGDJ010000001.1"/>
</dbReference>
<proteinExistence type="predicted"/>
<name>A0ABS3W3X0_9BACL</name>
<evidence type="ECO:0000256" key="1">
    <source>
        <dbReference type="SAM" id="MobiDB-lite"/>
    </source>
</evidence>
<dbReference type="EMBL" id="JAGGDJ010000001">
    <property type="protein sequence ID" value="MBO7742997.1"/>
    <property type="molecule type" value="Genomic_DNA"/>
</dbReference>